<evidence type="ECO:0000256" key="3">
    <source>
        <dbReference type="ARBA" id="ARBA00023163"/>
    </source>
</evidence>
<sequence>MGHLAVVPAPPLDALIARLWDWDMPPAAHHYERVLPVPGAALIINLHESETRVYSDDAERRCVRSAASVIGGPCLRSQIIDTAEQVRVMGAVFRPGGAHALTGEHHEVLVNQDIGLEDIFGSSAHALRERLLDTPRPRERLALLERWLLDHMHTPRLASEVLYALREIGARPQVARIGALVRDIGWSEYRFGRLFRRQVGMGPKRYARLMRFRGVVDAVYCSAKVDWSSVAADGGYGDQAHLVHEFREFAGMTPTAFMAARGPYPNHLPLD</sequence>
<keyword evidence="2" id="KW-0238">DNA-binding</keyword>
<organism evidence="5 6">
    <name type="scientific">Dyella japonica A8</name>
    <dbReference type="NCBI Taxonomy" id="1217721"/>
    <lineage>
        <taxon>Bacteria</taxon>
        <taxon>Pseudomonadati</taxon>
        <taxon>Pseudomonadota</taxon>
        <taxon>Gammaproteobacteria</taxon>
        <taxon>Lysobacterales</taxon>
        <taxon>Rhodanobacteraceae</taxon>
        <taxon>Dyella</taxon>
    </lineage>
</organism>
<dbReference type="PROSITE" id="PS01124">
    <property type="entry name" value="HTH_ARAC_FAMILY_2"/>
    <property type="match status" value="1"/>
</dbReference>
<dbReference type="PANTHER" id="PTHR46796:SF15">
    <property type="entry name" value="BLL1074 PROTEIN"/>
    <property type="match status" value="1"/>
</dbReference>
<accession>A0A075K387</accession>
<dbReference type="STRING" id="1217721.HY57_15380"/>
<dbReference type="EMBL" id="CP008884">
    <property type="protein sequence ID" value="AIF48515.1"/>
    <property type="molecule type" value="Genomic_DNA"/>
</dbReference>
<proteinExistence type="predicted"/>
<dbReference type="Gene3D" id="1.10.10.60">
    <property type="entry name" value="Homeodomain-like"/>
    <property type="match status" value="1"/>
</dbReference>
<dbReference type="GO" id="GO:0003700">
    <property type="term" value="F:DNA-binding transcription factor activity"/>
    <property type="evidence" value="ECO:0007669"/>
    <property type="project" value="InterPro"/>
</dbReference>
<evidence type="ECO:0000259" key="4">
    <source>
        <dbReference type="PROSITE" id="PS01124"/>
    </source>
</evidence>
<dbReference type="PATRIC" id="fig|1217721.7.peg.3150"/>
<protein>
    <submittedName>
        <fullName evidence="5">AraC family transcriptional regulator</fullName>
    </submittedName>
</protein>
<gene>
    <name evidence="5" type="ORF">HY57_15380</name>
</gene>
<feature type="domain" description="HTH araC/xylS-type" evidence="4">
    <location>
        <begin position="159"/>
        <end position="260"/>
    </location>
</feature>
<dbReference type="KEGG" id="dja:HY57_15380"/>
<dbReference type="Pfam" id="PF12833">
    <property type="entry name" value="HTH_18"/>
    <property type="match status" value="1"/>
</dbReference>
<dbReference type="InterPro" id="IPR018060">
    <property type="entry name" value="HTH_AraC"/>
</dbReference>
<evidence type="ECO:0000256" key="2">
    <source>
        <dbReference type="ARBA" id="ARBA00023125"/>
    </source>
</evidence>
<dbReference type="InterPro" id="IPR050204">
    <property type="entry name" value="AraC_XylS_family_regulators"/>
</dbReference>
<dbReference type="GO" id="GO:0043565">
    <property type="term" value="F:sequence-specific DNA binding"/>
    <property type="evidence" value="ECO:0007669"/>
    <property type="project" value="InterPro"/>
</dbReference>
<keyword evidence="3" id="KW-0804">Transcription</keyword>
<evidence type="ECO:0000313" key="5">
    <source>
        <dbReference type="EMBL" id="AIF48515.1"/>
    </source>
</evidence>
<dbReference type="HOGENOM" id="CLU_066193_4_1_6"/>
<dbReference type="RefSeq" id="WP_019465603.1">
    <property type="nucleotide sequence ID" value="NZ_ALOY01000160.1"/>
</dbReference>
<dbReference type="SMART" id="SM00342">
    <property type="entry name" value="HTH_ARAC"/>
    <property type="match status" value="1"/>
</dbReference>
<dbReference type="InterPro" id="IPR046532">
    <property type="entry name" value="DUF6597"/>
</dbReference>
<keyword evidence="6" id="KW-1185">Reference proteome</keyword>
<dbReference type="PANTHER" id="PTHR46796">
    <property type="entry name" value="HTH-TYPE TRANSCRIPTIONAL ACTIVATOR RHAS-RELATED"/>
    <property type="match status" value="1"/>
</dbReference>
<dbReference type="Proteomes" id="UP000027987">
    <property type="component" value="Chromosome"/>
</dbReference>
<keyword evidence="1" id="KW-0805">Transcription regulation</keyword>
<name>A0A075K387_9GAMM</name>
<dbReference type="AlphaFoldDB" id="A0A075K387"/>
<evidence type="ECO:0000313" key="6">
    <source>
        <dbReference type="Proteomes" id="UP000027987"/>
    </source>
</evidence>
<dbReference type="OrthoDB" id="9809338at2"/>
<evidence type="ECO:0000256" key="1">
    <source>
        <dbReference type="ARBA" id="ARBA00023015"/>
    </source>
</evidence>
<dbReference type="Pfam" id="PF20240">
    <property type="entry name" value="DUF6597"/>
    <property type="match status" value="1"/>
</dbReference>
<reference evidence="5 6" key="1">
    <citation type="submission" date="2014-07" db="EMBL/GenBank/DDBJ databases">
        <title>Complete Genome Sequence of Dyella japonica Strain A8 Isolated from Malaysian Tropical Soil.</title>
        <authorList>
            <person name="Hui R.K.H."/>
            <person name="Chen J.-W."/>
            <person name="Chan K.-G."/>
            <person name="Leung F.C.C."/>
        </authorList>
    </citation>
    <scope>NUCLEOTIDE SEQUENCE [LARGE SCALE GENOMIC DNA]</scope>
    <source>
        <strain evidence="5 6">A8</strain>
    </source>
</reference>